<sequence>MEENSFWRHFFDLPSHSSFSNVVSCFYPLVGINHYHLQQMLLQQFFHFCKPYFALEHEVHEEVMLEKLSPNLLSLQEKKF</sequence>
<reference evidence="1 2" key="1">
    <citation type="submission" date="2024-01" db="EMBL/GenBank/DDBJ databases">
        <title>Genome assemblies of Stephania.</title>
        <authorList>
            <person name="Yang L."/>
        </authorList>
    </citation>
    <scope>NUCLEOTIDE SEQUENCE [LARGE SCALE GENOMIC DNA]</scope>
    <source>
        <strain evidence="1">JXDWG</strain>
        <tissue evidence="1">Leaf</tissue>
    </source>
</reference>
<dbReference type="EMBL" id="JBBNAG010000007">
    <property type="protein sequence ID" value="KAK9118637.1"/>
    <property type="molecule type" value="Genomic_DNA"/>
</dbReference>
<accession>A0AAP0IQ53</accession>
<keyword evidence="2" id="KW-1185">Reference proteome</keyword>
<comment type="caution">
    <text evidence="1">The sequence shown here is derived from an EMBL/GenBank/DDBJ whole genome shotgun (WGS) entry which is preliminary data.</text>
</comment>
<organism evidence="1 2">
    <name type="scientific">Stephania cephalantha</name>
    <dbReference type="NCBI Taxonomy" id="152367"/>
    <lineage>
        <taxon>Eukaryota</taxon>
        <taxon>Viridiplantae</taxon>
        <taxon>Streptophyta</taxon>
        <taxon>Embryophyta</taxon>
        <taxon>Tracheophyta</taxon>
        <taxon>Spermatophyta</taxon>
        <taxon>Magnoliopsida</taxon>
        <taxon>Ranunculales</taxon>
        <taxon>Menispermaceae</taxon>
        <taxon>Menispermoideae</taxon>
        <taxon>Cissampelideae</taxon>
        <taxon>Stephania</taxon>
    </lineage>
</organism>
<evidence type="ECO:0000313" key="1">
    <source>
        <dbReference type="EMBL" id="KAK9118637.1"/>
    </source>
</evidence>
<dbReference type="AlphaFoldDB" id="A0AAP0IQ53"/>
<gene>
    <name evidence="1" type="ORF">Scep_016730</name>
</gene>
<evidence type="ECO:0000313" key="2">
    <source>
        <dbReference type="Proteomes" id="UP001419268"/>
    </source>
</evidence>
<dbReference type="Proteomes" id="UP001419268">
    <property type="component" value="Unassembled WGS sequence"/>
</dbReference>
<protein>
    <submittedName>
        <fullName evidence="1">Uncharacterized protein</fullName>
    </submittedName>
</protein>
<name>A0AAP0IQ53_9MAGN</name>
<proteinExistence type="predicted"/>